<dbReference type="Proteomes" id="UP000664832">
    <property type="component" value="Unassembled WGS sequence"/>
</dbReference>
<evidence type="ECO:0000313" key="3">
    <source>
        <dbReference type="Proteomes" id="UP000664832"/>
    </source>
</evidence>
<dbReference type="EMBL" id="JAFLWI010000024">
    <property type="protein sequence ID" value="MBO0483048.1"/>
    <property type="molecule type" value="Genomic_DNA"/>
</dbReference>
<comment type="caution">
    <text evidence="2">The sequence shown here is derived from an EMBL/GenBank/DDBJ whole genome shotgun (WGS) entry which is preliminary data.</text>
</comment>
<evidence type="ECO:0000313" key="2">
    <source>
        <dbReference type="EMBL" id="MBO0483048.1"/>
    </source>
</evidence>
<feature type="transmembrane region" description="Helical" evidence="1">
    <location>
        <begin position="12"/>
        <end position="37"/>
    </location>
</feature>
<protein>
    <submittedName>
        <fullName evidence="2">Uncharacterized protein</fullName>
    </submittedName>
</protein>
<evidence type="ECO:0000256" key="1">
    <source>
        <dbReference type="SAM" id="Phobius"/>
    </source>
</evidence>
<keyword evidence="1" id="KW-0472">Membrane</keyword>
<gene>
    <name evidence="2" type="ORF">JZO71_12040</name>
</gene>
<name>A0ABS3I2Y3_9ENTE</name>
<dbReference type="RefSeq" id="WP_206899977.1">
    <property type="nucleotide sequence ID" value="NZ_JAFLWI010000024.1"/>
</dbReference>
<proteinExistence type="predicted"/>
<keyword evidence="3" id="KW-1185">Reference proteome</keyword>
<reference evidence="2 3" key="1">
    <citation type="submission" date="2021-03" db="EMBL/GenBank/DDBJ databases">
        <title>Enterococcal diversity collection.</title>
        <authorList>
            <person name="Gilmore M.S."/>
            <person name="Schwartzman J."/>
            <person name="Van Tyne D."/>
            <person name="Martin M."/>
            <person name="Earl A.M."/>
            <person name="Manson A.L."/>
            <person name="Straub T."/>
            <person name="Salamzade R."/>
            <person name="Saavedra J."/>
            <person name="Lebreton F."/>
            <person name="Prichula J."/>
            <person name="Schaufler K."/>
            <person name="Gaca A."/>
            <person name="Sgardioli B."/>
            <person name="Wagenaar J."/>
            <person name="Strong T."/>
        </authorList>
    </citation>
    <scope>NUCLEOTIDE SEQUENCE [LARGE SCALE GENOMIC DNA]</scope>
    <source>
        <strain evidence="2 3">MSG2901</strain>
    </source>
</reference>
<organism evidence="2 3">
    <name type="scientific">Candidatus Enterococcus courvalinii</name>
    <dbReference type="NCBI Taxonomy" id="2815329"/>
    <lineage>
        <taxon>Bacteria</taxon>
        <taxon>Bacillati</taxon>
        <taxon>Bacillota</taxon>
        <taxon>Bacilli</taxon>
        <taxon>Lactobacillales</taxon>
        <taxon>Enterococcaceae</taxon>
        <taxon>Enterococcus</taxon>
    </lineage>
</organism>
<keyword evidence="1" id="KW-1133">Transmembrane helix</keyword>
<keyword evidence="1" id="KW-0812">Transmembrane</keyword>
<accession>A0ABS3I2Y3</accession>
<sequence>MKGRSVNLNGHPLLQVLLFVAEVLFGLVACLLVSVWFGRLMQVVIGYFAGW</sequence>